<sequence>MQFRKDAYDTPFCCCLSEGWAVSDKRDSSEQRLTTDHTRHGNWTEFDCKHPLITDALNYTPSEKWKGLNADAAWGDVVRIWKDTDRYRRIKFMESIRATLTTGDGASCGVIDSDGCVPLDCPNGANGPISGPAAQLIWNSLAQVHQEYKYHYENLHLGVAVPSEVVEDFEDQFLSVIPRHNESWPLLLAELTTLGYLSTAGSLYKRLQYYDAKDSALYNAKNTTVDIIEQDVTIARNLSASVYTPPLPETEDTFSGYMSQLFSGADESLEILWGIISNGKLISGKGKERLPEDLDSANYLHETLKQNVAKSFFGYLIPAIWHLSKTYAFVIDSGYGCSEDNRLSHYIDRVTANATGVCVDEKQYYLVYPDGDSRTCHCQVMTGRGPCQLGCTNNKFSAPPGLDSLGTIYRKFGGITKEDLVEGSVRTWFENVKENGGLADPTNKETIDDLLDGNITTPGFIRIPVCSPERAFQSWDTAKPGSSEFYPCDIPPGRDTCQESTFEDQITDASPSIDDCLTIIENIEGDGTSDWTHWVVGMPHREILWAGTCAFGVEATKVHGNVDFVVGGQDVIDIINESVKRFGRDGKVGAKGEMNCNGNIRQQPVLWGIYHTK</sequence>
<comment type="caution">
    <text evidence="4">The sequence shown here is derived from an EMBL/GenBank/DDBJ whole genome shotgun (WGS) entry which is preliminary data.</text>
</comment>
<dbReference type="Proteomes" id="UP000234275">
    <property type="component" value="Unassembled WGS sequence"/>
</dbReference>
<dbReference type="Pfam" id="PF14856">
    <property type="entry name" value="Hce2"/>
    <property type="match status" value="1"/>
</dbReference>
<dbReference type="EMBL" id="MSFO01000004">
    <property type="protein sequence ID" value="PLB49726.1"/>
    <property type="molecule type" value="Genomic_DNA"/>
</dbReference>
<name>A0A2I2GA19_9EURO</name>
<evidence type="ECO:0000313" key="5">
    <source>
        <dbReference type="Proteomes" id="UP000234275"/>
    </source>
</evidence>
<dbReference type="PANTHER" id="PTHR47700">
    <property type="entry name" value="V CHITINASE, PUTATIVE (AFU_ORTHOLOGUE AFUA_6G13720)-RELATED"/>
    <property type="match status" value="1"/>
</dbReference>
<evidence type="ECO:0000256" key="2">
    <source>
        <dbReference type="ARBA" id="ARBA00023026"/>
    </source>
</evidence>
<dbReference type="PANTHER" id="PTHR47700:SF1">
    <property type="entry name" value="CHITINASE"/>
    <property type="match status" value="1"/>
</dbReference>
<reference evidence="4 5" key="1">
    <citation type="submission" date="2016-12" db="EMBL/GenBank/DDBJ databases">
        <title>The genomes of Aspergillus section Nigri reveals drivers in fungal speciation.</title>
        <authorList>
            <consortium name="DOE Joint Genome Institute"/>
            <person name="Vesth T.C."/>
            <person name="Nybo J."/>
            <person name="Theobald S."/>
            <person name="Brandl J."/>
            <person name="Frisvad J.C."/>
            <person name="Nielsen K.F."/>
            <person name="Lyhne E.K."/>
            <person name="Kogle M.E."/>
            <person name="Kuo A."/>
            <person name="Riley R."/>
            <person name="Clum A."/>
            <person name="Nolan M."/>
            <person name="Lipzen A."/>
            <person name="Salamov A."/>
            <person name="Henrissat B."/>
            <person name="Wiebenga A."/>
            <person name="De Vries R.P."/>
            <person name="Grigoriev I.V."/>
            <person name="Mortensen U.H."/>
            <person name="Andersen M.R."/>
            <person name="Baker S.E."/>
        </authorList>
    </citation>
    <scope>NUCLEOTIDE SEQUENCE [LARGE SCALE GENOMIC DNA]</scope>
    <source>
        <strain evidence="4 5">IBT 23096</strain>
    </source>
</reference>
<keyword evidence="5" id="KW-1185">Reference proteome</keyword>
<keyword evidence="1" id="KW-0147">Chitin-binding</keyword>
<dbReference type="GO" id="GO:0008061">
    <property type="term" value="F:chitin binding"/>
    <property type="evidence" value="ECO:0007669"/>
    <property type="project" value="UniProtKB-KW"/>
</dbReference>
<dbReference type="RefSeq" id="XP_024705028.1">
    <property type="nucleotide sequence ID" value="XM_024850865.1"/>
</dbReference>
<feature type="domain" description="Ecp2 effector protein-like" evidence="3">
    <location>
        <begin position="496"/>
        <end position="596"/>
    </location>
</feature>
<dbReference type="VEuPathDB" id="FungiDB:P170DRAFT_447329"/>
<dbReference type="GeneID" id="36558564"/>
<dbReference type="InterPro" id="IPR029226">
    <property type="entry name" value="Ecp2-like"/>
</dbReference>
<keyword evidence="2" id="KW-0843">Virulence</keyword>
<evidence type="ECO:0000259" key="3">
    <source>
        <dbReference type="Pfam" id="PF14856"/>
    </source>
</evidence>
<evidence type="ECO:0000313" key="4">
    <source>
        <dbReference type="EMBL" id="PLB49726.1"/>
    </source>
</evidence>
<accession>A0A2I2GA19</accession>
<gene>
    <name evidence="4" type="ORF">P170DRAFT_447329</name>
</gene>
<dbReference type="InterPro" id="IPR053214">
    <property type="entry name" value="LysM12-like"/>
</dbReference>
<evidence type="ECO:0000256" key="1">
    <source>
        <dbReference type="ARBA" id="ARBA00022669"/>
    </source>
</evidence>
<dbReference type="AlphaFoldDB" id="A0A2I2GA19"/>
<proteinExistence type="predicted"/>
<organism evidence="4 5">
    <name type="scientific">Aspergillus steynii IBT 23096</name>
    <dbReference type="NCBI Taxonomy" id="1392250"/>
    <lineage>
        <taxon>Eukaryota</taxon>
        <taxon>Fungi</taxon>
        <taxon>Dikarya</taxon>
        <taxon>Ascomycota</taxon>
        <taxon>Pezizomycotina</taxon>
        <taxon>Eurotiomycetes</taxon>
        <taxon>Eurotiomycetidae</taxon>
        <taxon>Eurotiales</taxon>
        <taxon>Aspergillaceae</taxon>
        <taxon>Aspergillus</taxon>
        <taxon>Aspergillus subgen. Circumdati</taxon>
    </lineage>
</organism>
<protein>
    <recommendedName>
        <fullName evidence="3">Ecp2 effector protein-like domain-containing protein</fullName>
    </recommendedName>
</protein>
<dbReference type="STRING" id="1392250.A0A2I2GA19"/>
<dbReference type="OrthoDB" id="73875at2759"/>